<dbReference type="EMBL" id="MU006094">
    <property type="protein sequence ID" value="KAF2839559.1"/>
    <property type="molecule type" value="Genomic_DNA"/>
</dbReference>
<keyword evidence="2" id="KW-1185">Reference proteome</keyword>
<dbReference type="Proteomes" id="UP000799429">
    <property type="component" value="Unassembled WGS sequence"/>
</dbReference>
<reference evidence="1" key="1">
    <citation type="journal article" date="2020" name="Stud. Mycol.">
        <title>101 Dothideomycetes genomes: a test case for predicting lifestyles and emergence of pathogens.</title>
        <authorList>
            <person name="Haridas S."/>
            <person name="Albert R."/>
            <person name="Binder M."/>
            <person name="Bloem J."/>
            <person name="Labutti K."/>
            <person name="Salamov A."/>
            <person name="Andreopoulos B."/>
            <person name="Baker S."/>
            <person name="Barry K."/>
            <person name="Bills G."/>
            <person name="Bluhm B."/>
            <person name="Cannon C."/>
            <person name="Castanera R."/>
            <person name="Culley D."/>
            <person name="Daum C."/>
            <person name="Ezra D."/>
            <person name="Gonzalez J."/>
            <person name="Henrissat B."/>
            <person name="Kuo A."/>
            <person name="Liang C."/>
            <person name="Lipzen A."/>
            <person name="Lutzoni F."/>
            <person name="Magnuson J."/>
            <person name="Mondo S."/>
            <person name="Nolan M."/>
            <person name="Ohm R."/>
            <person name="Pangilinan J."/>
            <person name="Park H.-J."/>
            <person name="Ramirez L."/>
            <person name="Alfaro M."/>
            <person name="Sun H."/>
            <person name="Tritt A."/>
            <person name="Yoshinaga Y."/>
            <person name="Zwiers L.-H."/>
            <person name="Turgeon B."/>
            <person name="Goodwin S."/>
            <person name="Spatafora J."/>
            <person name="Crous P."/>
            <person name="Grigoriev I."/>
        </authorList>
    </citation>
    <scope>NUCLEOTIDE SEQUENCE</scope>
    <source>
        <strain evidence="1">CBS 101060</strain>
    </source>
</reference>
<dbReference type="AlphaFoldDB" id="A0A9P4SBQ4"/>
<proteinExistence type="predicted"/>
<gene>
    <name evidence="1" type="ORF">M501DRAFT_719562</name>
</gene>
<protein>
    <submittedName>
        <fullName evidence="1">Uncharacterized protein</fullName>
    </submittedName>
</protein>
<evidence type="ECO:0000313" key="1">
    <source>
        <dbReference type="EMBL" id="KAF2839559.1"/>
    </source>
</evidence>
<sequence>MREIRHHVRKYVQAYCPTIWKRRRFISRNFDHATIYHDQLDHGRVDRRTNTSLGVSLLCTVYGETPDLLNSPLSVTRERGGIQASFLCGCHAA</sequence>
<organism evidence="1 2">
    <name type="scientific">Patellaria atrata CBS 101060</name>
    <dbReference type="NCBI Taxonomy" id="1346257"/>
    <lineage>
        <taxon>Eukaryota</taxon>
        <taxon>Fungi</taxon>
        <taxon>Dikarya</taxon>
        <taxon>Ascomycota</taxon>
        <taxon>Pezizomycotina</taxon>
        <taxon>Dothideomycetes</taxon>
        <taxon>Dothideomycetes incertae sedis</taxon>
        <taxon>Patellariales</taxon>
        <taxon>Patellariaceae</taxon>
        <taxon>Patellaria</taxon>
    </lineage>
</organism>
<comment type="caution">
    <text evidence="1">The sequence shown here is derived from an EMBL/GenBank/DDBJ whole genome shotgun (WGS) entry which is preliminary data.</text>
</comment>
<name>A0A9P4SBQ4_9PEZI</name>
<evidence type="ECO:0000313" key="2">
    <source>
        <dbReference type="Proteomes" id="UP000799429"/>
    </source>
</evidence>
<accession>A0A9P4SBQ4</accession>